<evidence type="ECO:0000313" key="1">
    <source>
        <dbReference type="EMBL" id="KAJ4949328.1"/>
    </source>
</evidence>
<reference evidence="1" key="1">
    <citation type="submission" date="2022-11" db="EMBL/GenBank/DDBJ databases">
        <title>Chromosome-level genome of Pogonophryne albipinna.</title>
        <authorList>
            <person name="Jo E."/>
        </authorList>
    </citation>
    <scope>NUCLEOTIDE SEQUENCE</scope>
    <source>
        <strain evidence="1">SGF0006</strain>
        <tissue evidence="1">Muscle</tissue>
    </source>
</reference>
<accession>A0AAD6BR51</accession>
<name>A0AAD6BR51_9TELE</name>
<organism evidence="1 2">
    <name type="scientific">Pogonophryne albipinna</name>
    <dbReference type="NCBI Taxonomy" id="1090488"/>
    <lineage>
        <taxon>Eukaryota</taxon>
        <taxon>Metazoa</taxon>
        <taxon>Chordata</taxon>
        <taxon>Craniata</taxon>
        <taxon>Vertebrata</taxon>
        <taxon>Euteleostomi</taxon>
        <taxon>Actinopterygii</taxon>
        <taxon>Neopterygii</taxon>
        <taxon>Teleostei</taxon>
        <taxon>Neoteleostei</taxon>
        <taxon>Acanthomorphata</taxon>
        <taxon>Eupercaria</taxon>
        <taxon>Perciformes</taxon>
        <taxon>Notothenioidei</taxon>
        <taxon>Pogonophryne</taxon>
    </lineage>
</organism>
<keyword evidence="2" id="KW-1185">Reference proteome</keyword>
<protein>
    <submittedName>
        <fullName evidence="1">Uncharacterized protein</fullName>
    </submittedName>
</protein>
<dbReference type="AlphaFoldDB" id="A0AAD6BR51"/>
<comment type="caution">
    <text evidence="1">The sequence shown here is derived from an EMBL/GenBank/DDBJ whole genome shotgun (WGS) entry which is preliminary data.</text>
</comment>
<proteinExistence type="predicted"/>
<gene>
    <name evidence="1" type="ORF">JOQ06_020843</name>
</gene>
<sequence length="79" mass="8789">MGERDTVWQEPGYDGICNYAQRITSCFGLDADVTHVACCLAAPPQGGHPRSTSYIWRRSQVTGGGTGGVFHWRHRWILP</sequence>
<dbReference type="Proteomes" id="UP001219934">
    <property type="component" value="Unassembled WGS sequence"/>
</dbReference>
<evidence type="ECO:0000313" key="2">
    <source>
        <dbReference type="Proteomes" id="UP001219934"/>
    </source>
</evidence>
<dbReference type="EMBL" id="JAPTMU010000001">
    <property type="protein sequence ID" value="KAJ4949328.1"/>
    <property type="molecule type" value="Genomic_DNA"/>
</dbReference>